<dbReference type="InterPro" id="IPR004821">
    <property type="entry name" value="Cyt_trans-like"/>
</dbReference>
<evidence type="ECO:0000256" key="3">
    <source>
        <dbReference type="ARBA" id="ARBA00022642"/>
    </source>
</evidence>
<comment type="caution">
    <text evidence="12">The sequence shown here is derived from an EMBL/GenBank/DDBJ whole genome shotgun (WGS) entry which is preliminary data.</text>
</comment>
<dbReference type="CDD" id="cd02165">
    <property type="entry name" value="NMNAT"/>
    <property type="match status" value="1"/>
</dbReference>
<dbReference type="GO" id="GO:0004515">
    <property type="term" value="F:nicotinate-nucleotide adenylyltransferase activity"/>
    <property type="evidence" value="ECO:0007669"/>
    <property type="project" value="UniProtKB-UniRule"/>
</dbReference>
<dbReference type="HAMAP" id="MF_00244">
    <property type="entry name" value="NaMN_adenylyltr"/>
    <property type="match status" value="1"/>
</dbReference>
<keyword evidence="8 10" id="KW-0520">NAD</keyword>
<dbReference type="EMBL" id="PVNS01000010">
    <property type="protein sequence ID" value="PRO65078.1"/>
    <property type="molecule type" value="Genomic_DNA"/>
</dbReference>
<dbReference type="GO" id="GO:0009435">
    <property type="term" value="P:NAD+ biosynthetic process"/>
    <property type="evidence" value="ECO:0007669"/>
    <property type="project" value="UniProtKB-UniRule"/>
</dbReference>
<evidence type="ECO:0000256" key="7">
    <source>
        <dbReference type="ARBA" id="ARBA00022840"/>
    </source>
</evidence>
<keyword evidence="13" id="KW-1185">Reference proteome</keyword>
<organism evidence="12 13">
    <name type="scientific">Alkalicoccus urumqiensis</name>
    <name type="common">Bacillus urumqiensis</name>
    <dbReference type="NCBI Taxonomy" id="1548213"/>
    <lineage>
        <taxon>Bacteria</taxon>
        <taxon>Bacillati</taxon>
        <taxon>Bacillota</taxon>
        <taxon>Bacilli</taxon>
        <taxon>Bacillales</taxon>
        <taxon>Bacillaceae</taxon>
        <taxon>Alkalicoccus</taxon>
    </lineage>
</organism>
<dbReference type="GO" id="GO:0005524">
    <property type="term" value="F:ATP binding"/>
    <property type="evidence" value="ECO:0007669"/>
    <property type="project" value="UniProtKB-KW"/>
</dbReference>
<dbReference type="SUPFAM" id="SSF52374">
    <property type="entry name" value="Nucleotidylyl transferase"/>
    <property type="match status" value="1"/>
</dbReference>
<dbReference type="EC" id="2.7.7.18" evidence="10"/>
<dbReference type="NCBIfam" id="TIGR00482">
    <property type="entry name" value="nicotinate (nicotinamide) nucleotide adenylyltransferase"/>
    <property type="match status" value="1"/>
</dbReference>
<evidence type="ECO:0000256" key="5">
    <source>
        <dbReference type="ARBA" id="ARBA00022695"/>
    </source>
</evidence>
<comment type="function">
    <text evidence="1 10">Catalyzes the reversible adenylation of nicotinate mononucleotide (NaMN) to nicotinic acid adenine dinucleotide (NaAD).</text>
</comment>
<dbReference type="Gene3D" id="3.40.50.620">
    <property type="entry name" value="HUPs"/>
    <property type="match status" value="1"/>
</dbReference>
<gene>
    <name evidence="10 12" type="primary">nadD</name>
    <name evidence="12" type="ORF">C6I21_11570</name>
</gene>
<dbReference type="NCBIfam" id="NF000840">
    <property type="entry name" value="PRK00071.1-3"/>
    <property type="match status" value="1"/>
</dbReference>
<proteinExistence type="inferred from homology"/>
<evidence type="ECO:0000259" key="11">
    <source>
        <dbReference type="Pfam" id="PF01467"/>
    </source>
</evidence>
<dbReference type="NCBIfam" id="TIGR00125">
    <property type="entry name" value="cyt_tran_rel"/>
    <property type="match status" value="1"/>
</dbReference>
<dbReference type="RefSeq" id="WP_105959634.1">
    <property type="nucleotide sequence ID" value="NZ_PVNS01000010.1"/>
</dbReference>
<name>A0A2P6MFM3_ALKUR</name>
<dbReference type="OrthoDB" id="5295945at2"/>
<keyword evidence="5 10" id="KW-0548">Nucleotidyltransferase</keyword>
<keyword evidence="3 10" id="KW-0662">Pyridine nucleotide biosynthesis</keyword>
<dbReference type="Pfam" id="PF01467">
    <property type="entry name" value="CTP_transf_like"/>
    <property type="match status" value="1"/>
</dbReference>
<keyword evidence="6 10" id="KW-0547">Nucleotide-binding</keyword>
<dbReference type="UniPathway" id="UPA00253">
    <property type="reaction ID" value="UER00332"/>
</dbReference>
<evidence type="ECO:0000256" key="1">
    <source>
        <dbReference type="ARBA" id="ARBA00002324"/>
    </source>
</evidence>
<comment type="pathway">
    <text evidence="2 10">Cofactor biosynthesis; NAD(+) biosynthesis; deamido-NAD(+) from nicotinate D-ribonucleotide: step 1/1.</text>
</comment>
<evidence type="ECO:0000256" key="9">
    <source>
        <dbReference type="ARBA" id="ARBA00048721"/>
    </source>
</evidence>
<evidence type="ECO:0000256" key="2">
    <source>
        <dbReference type="ARBA" id="ARBA00005019"/>
    </source>
</evidence>
<evidence type="ECO:0000313" key="12">
    <source>
        <dbReference type="EMBL" id="PRO65078.1"/>
    </source>
</evidence>
<accession>A0A2P6MFM3</accession>
<dbReference type="PANTHER" id="PTHR39321:SF3">
    <property type="entry name" value="PHOSPHOPANTETHEINE ADENYLYLTRANSFERASE"/>
    <property type="match status" value="1"/>
</dbReference>
<comment type="catalytic activity">
    <reaction evidence="9 10">
        <text>nicotinate beta-D-ribonucleotide + ATP + H(+) = deamido-NAD(+) + diphosphate</text>
        <dbReference type="Rhea" id="RHEA:22860"/>
        <dbReference type="ChEBI" id="CHEBI:15378"/>
        <dbReference type="ChEBI" id="CHEBI:30616"/>
        <dbReference type="ChEBI" id="CHEBI:33019"/>
        <dbReference type="ChEBI" id="CHEBI:57502"/>
        <dbReference type="ChEBI" id="CHEBI:58437"/>
        <dbReference type="EC" id="2.7.7.18"/>
    </reaction>
</comment>
<keyword evidence="4 10" id="KW-0808">Transferase</keyword>
<dbReference type="AlphaFoldDB" id="A0A2P6MFM3"/>
<dbReference type="InterPro" id="IPR014729">
    <property type="entry name" value="Rossmann-like_a/b/a_fold"/>
</dbReference>
<evidence type="ECO:0000256" key="4">
    <source>
        <dbReference type="ARBA" id="ARBA00022679"/>
    </source>
</evidence>
<evidence type="ECO:0000256" key="10">
    <source>
        <dbReference type="HAMAP-Rule" id="MF_00244"/>
    </source>
</evidence>
<protein>
    <recommendedName>
        <fullName evidence="10">Probable nicotinate-nucleotide adenylyltransferase</fullName>
        <ecNumber evidence="10">2.7.7.18</ecNumber>
    </recommendedName>
    <alternativeName>
        <fullName evidence="10">Deamido-NAD(+) diphosphorylase</fullName>
    </alternativeName>
    <alternativeName>
        <fullName evidence="10">Deamido-NAD(+) pyrophosphorylase</fullName>
    </alternativeName>
    <alternativeName>
        <fullName evidence="10">Nicotinate mononucleotide adenylyltransferase</fullName>
        <shortName evidence="10">NaMN adenylyltransferase</shortName>
    </alternativeName>
</protein>
<reference evidence="12 13" key="1">
    <citation type="submission" date="2018-03" db="EMBL/GenBank/DDBJ databases">
        <title>Bacillus urumqiensis sp. nov., a moderately haloalkaliphilic bacterium isolated from a salt lake.</title>
        <authorList>
            <person name="Zhao B."/>
            <person name="Liao Z."/>
        </authorList>
    </citation>
    <scope>NUCLEOTIDE SEQUENCE [LARGE SCALE GENOMIC DNA]</scope>
    <source>
        <strain evidence="12 13">BZ-SZ-XJ18</strain>
    </source>
</reference>
<sequence length="191" mass="22128">MRIGILGGTFDPPHIGHLVMAEEARIQCGLDQVWWMPNKIPPHKEPASAAENHRLAMVEHMARLSPWYELCLEEISTEGPSYTANTITSLMEKYPEHSFSFIMGGDSLEHFHRWKSPEHLKQQLPFIVVSRPDTNIHGAEEGFSSLRILEDIELHISSTDLRNRRRDGRWNSFLVTKEVNEYIKEHQLYVD</sequence>
<dbReference type="Proteomes" id="UP000243650">
    <property type="component" value="Unassembled WGS sequence"/>
</dbReference>
<feature type="domain" description="Cytidyltransferase-like" evidence="11">
    <location>
        <begin position="5"/>
        <end position="164"/>
    </location>
</feature>
<evidence type="ECO:0000256" key="8">
    <source>
        <dbReference type="ARBA" id="ARBA00023027"/>
    </source>
</evidence>
<dbReference type="InterPro" id="IPR005248">
    <property type="entry name" value="NadD/NMNAT"/>
</dbReference>
<dbReference type="PANTHER" id="PTHR39321">
    <property type="entry name" value="NICOTINATE-NUCLEOTIDE ADENYLYLTRANSFERASE-RELATED"/>
    <property type="match status" value="1"/>
</dbReference>
<evidence type="ECO:0000313" key="13">
    <source>
        <dbReference type="Proteomes" id="UP000243650"/>
    </source>
</evidence>
<comment type="similarity">
    <text evidence="10">Belongs to the NadD family.</text>
</comment>
<keyword evidence="7 10" id="KW-0067">ATP-binding</keyword>
<evidence type="ECO:0000256" key="6">
    <source>
        <dbReference type="ARBA" id="ARBA00022741"/>
    </source>
</evidence>